<evidence type="ECO:0000313" key="2">
    <source>
        <dbReference type="EMBL" id="KAG8201797.1"/>
    </source>
</evidence>
<keyword evidence="3" id="KW-1185">Reference proteome</keyword>
<evidence type="ECO:0000313" key="3">
    <source>
        <dbReference type="Proteomes" id="UP000827092"/>
    </source>
</evidence>
<protein>
    <submittedName>
        <fullName evidence="2">Uncharacterized protein</fullName>
    </submittedName>
</protein>
<feature type="compositionally biased region" description="Polar residues" evidence="1">
    <location>
        <begin position="100"/>
        <end position="109"/>
    </location>
</feature>
<accession>A0AAV6W2D6</accession>
<dbReference type="Proteomes" id="UP000827092">
    <property type="component" value="Unassembled WGS sequence"/>
</dbReference>
<dbReference type="AlphaFoldDB" id="A0AAV6W2D6"/>
<feature type="compositionally biased region" description="Basic and acidic residues" evidence="1">
    <location>
        <begin position="110"/>
        <end position="121"/>
    </location>
</feature>
<dbReference type="EMBL" id="JAFNEN010000002">
    <property type="protein sequence ID" value="KAG8201797.1"/>
    <property type="molecule type" value="Genomic_DNA"/>
</dbReference>
<feature type="compositionally biased region" description="Polar residues" evidence="1">
    <location>
        <begin position="46"/>
        <end position="62"/>
    </location>
</feature>
<comment type="caution">
    <text evidence="2">The sequence shown here is derived from an EMBL/GenBank/DDBJ whole genome shotgun (WGS) entry which is preliminary data.</text>
</comment>
<proteinExistence type="predicted"/>
<gene>
    <name evidence="2" type="ORF">JTE90_027280</name>
</gene>
<name>A0AAV6W2D6_9ARAC</name>
<organism evidence="2 3">
    <name type="scientific">Oedothorax gibbosus</name>
    <dbReference type="NCBI Taxonomy" id="931172"/>
    <lineage>
        <taxon>Eukaryota</taxon>
        <taxon>Metazoa</taxon>
        <taxon>Ecdysozoa</taxon>
        <taxon>Arthropoda</taxon>
        <taxon>Chelicerata</taxon>
        <taxon>Arachnida</taxon>
        <taxon>Araneae</taxon>
        <taxon>Araneomorphae</taxon>
        <taxon>Entelegynae</taxon>
        <taxon>Araneoidea</taxon>
        <taxon>Linyphiidae</taxon>
        <taxon>Erigoninae</taxon>
        <taxon>Oedothorax</taxon>
    </lineage>
</organism>
<feature type="compositionally biased region" description="Pro residues" evidence="1">
    <location>
        <begin position="13"/>
        <end position="22"/>
    </location>
</feature>
<feature type="region of interest" description="Disordered" evidence="1">
    <location>
        <begin position="1"/>
        <end position="22"/>
    </location>
</feature>
<feature type="region of interest" description="Disordered" evidence="1">
    <location>
        <begin position="46"/>
        <end position="66"/>
    </location>
</feature>
<feature type="compositionally biased region" description="Basic and acidic residues" evidence="1">
    <location>
        <begin position="79"/>
        <end position="98"/>
    </location>
</feature>
<evidence type="ECO:0000256" key="1">
    <source>
        <dbReference type="SAM" id="MobiDB-lite"/>
    </source>
</evidence>
<feature type="region of interest" description="Disordered" evidence="1">
    <location>
        <begin position="79"/>
        <end position="121"/>
    </location>
</feature>
<reference evidence="2 3" key="1">
    <citation type="journal article" date="2022" name="Nat. Ecol. Evol.">
        <title>A masculinizing supergene underlies an exaggerated male reproductive morph in a spider.</title>
        <authorList>
            <person name="Hendrickx F."/>
            <person name="De Corte Z."/>
            <person name="Sonet G."/>
            <person name="Van Belleghem S.M."/>
            <person name="Kostlbacher S."/>
            <person name="Vangestel C."/>
        </authorList>
    </citation>
    <scope>NUCLEOTIDE SEQUENCE [LARGE SCALE GENOMIC DNA]</scope>
    <source>
        <strain evidence="2">W744_W776</strain>
    </source>
</reference>
<sequence length="121" mass="13428">MGHSSPVTSVYWDPPPIGAPFGPPGRFSAVSASTFTTVLNVQQVENQQHKTTALPQNPLPSTSKEREVASLFLWQLRDAQDAEDRDGDRQEPLGDLRQRTGGNQQINRSSDQETKKNHSFL</sequence>